<keyword evidence="9" id="KW-0472">Membrane</keyword>
<dbReference type="GO" id="GO:0005886">
    <property type="term" value="C:plasma membrane"/>
    <property type="evidence" value="ECO:0007669"/>
    <property type="project" value="InterPro"/>
</dbReference>
<feature type="region of interest" description="Disordered" evidence="10">
    <location>
        <begin position="124"/>
        <end position="144"/>
    </location>
</feature>
<evidence type="ECO:0000313" key="11">
    <source>
        <dbReference type="EMBL" id="BAS26071.1"/>
    </source>
</evidence>
<keyword evidence="6" id="KW-0735">Signal-anchor</keyword>
<dbReference type="GO" id="GO:0020037">
    <property type="term" value="F:heme binding"/>
    <property type="evidence" value="ECO:0007669"/>
    <property type="project" value="InterPro"/>
</dbReference>
<evidence type="ECO:0000256" key="3">
    <source>
        <dbReference type="ARBA" id="ARBA00022692"/>
    </source>
</evidence>
<evidence type="ECO:0000256" key="9">
    <source>
        <dbReference type="ARBA" id="ARBA00023136"/>
    </source>
</evidence>
<evidence type="ECO:0000256" key="5">
    <source>
        <dbReference type="ARBA" id="ARBA00022748"/>
    </source>
</evidence>
<organism evidence="11 12">
    <name type="scientific">Limnochorda pilosa</name>
    <dbReference type="NCBI Taxonomy" id="1555112"/>
    <lineage>
        <taxon>Bacteria</taxon>
        <taxon>Bacillati</taxon>
        <taxon>Bacillota</taxon>
        <taxon>Limnochordia</taxon>
        <taxon>Limnochordales</taxon>
        <taxon>Limnochordaceae</taxon>
        <taxon>Limnochorda</taxon>
    </lineage>
</organism>
<accession>A0A0K2SG43</accession>
<evidence type="ECO:0000256" key="4">
    <source>
        <dbReference type="ARBA" id="ARBA00022723"/>
    </source>
</evidence>
<keyword evidence="12" id="KW-1185">Reference proteome</keyword>
<dbReference type="GO" id="GO:0017003">
    <property type="term" value="P:protein-heme linkage"/>
    <property type="evidence" value="ECO:0007669"/>
    <property type="project" value="InterPro"/>
</dbReference>
<sequence>MAVRKRWKLLVVLAAVVLVGALLASGLRGGTTYYFTVDEALAREATKPGQRFRIAGKVVPGSIDWQPNQFRLAFSVEDEGGQVPVVYQGARPDNFTDGGDVVVEGRFQGAAFQAETLLVQCPSKYEPAPEGHPTSAGTEAGERP</sequence>
<dbReference type="Gene3D" id="2.40.50.140">
    <property type="entry name" value="Nucleic acid-binding proteins"/>
    <property type="match status" value="1"/>
</dbReference>
<protein>
    <submittedName>
        <fullName evidence="11">CcmE/CycJ protein</fullName>
    </submittedName>
</protein>
<dbReference type="SUPFAM" id="SSF82093">
    <property type="entry name" value="Heme chaperone CcmE"/>
    <property type="match status" value="1"/>
</dbReference>
<evidence type="ECO:0000256" key="7">
    <source>
        <dbReference type="ARBA" id="ARBA00022989"/>
    </source>
</evidence>
<evidence type="ECO:0000256" key="1">
    <source>
        <dbReference type="ARBA" id="ARBA00004370"/>
    </source>
</evidence>
<evidence type="ECO:0000256" key="8">
    <source>
        <dbReference type="ARBA" id="ARBA00023004"/>
    </source>
</evidence>
<evidence type="ECO:0000313" key="12">
    <source>
        <dbReference type="Proteomes" id="UP000065807"/>
    </source>
</evidence>
<keyword evidence="4" id="KW-0479">Metal-binding</keyword>
<dbReference type="KEGG" id="lpil:LIP_0214"/>
<reference evidence="12" key="2">
    <citation type="journal article" date="2016" name="Int. J. Syst. Evol. Microbiol.">
        <title>Complete genome sequence and cell structure of Limnochorda pilosa, a Gram-negative spore-former within the phylum Firmicutes.</title>
        <authorList>
            <person name="Watanabe M."/>
            <person name="Kojima H."/>
            <person name="Fukui M."/>
        </authorList>
    </citation>
    <scope>NUCLEOTIDE SEQUENCE [LARGE SCALE GENOMIC DNA]</scope>
    <source>
        <strain evidence="12">HC45</strain>
    </source>
</reference>
<evidence type="ECO:0000256" key="2">
    <source>
        <dbReference type="ARBA" id="ARBA00022617"/>
    </source>
</evidence>
<dbReference type="GO" id="GO:0046872">
    <property type="term" value="F:metal ion binding"/>
    <property type="evidence" value="ECO:0007669"/>
    <property type="project" value="UniProtKB-KW"/>
</dbReference>
<proteinExistence type="predicted"/>
<dbReference type="InterPro" id="IPR004329">
    <property type="entry name" value="CcmE"/>
</dbReference>
<gene>
    <name evidence="11" type="ORF">LIP_0214</name>
</gene>
<comment type="subcellular location">
    <subcellularLocation>
        <location evidence="1">Membrane</location>
    </subcellularLocation>
</comment>
<dbReference type="EMBL" id="AP014924">
    <property type="protein sequence ID" value="BAS26071.1"/>
    <property type="molecule type" value="Genomic_DNA"/>
</dbReference>
<keyword evidence="8" id="KW-0408">Iron</keyword>
<dbReference type="AlphaFoldDB" id="A0A0K2SG43"/>
<evidence type="ECO:0000256" key="10">
    <source>
        <dbReference type="SAM" id="MobiDB-lite"/>
    </source>
</evidence>
<dbReference type="STRING" id="1555112.LIP_0214"/>
<keyword evidence="5" id="KW-0201">Cytochrome c-type biogenesis</keyword>
<keyword evidence="3" id="KW-0812">Transmembrane</keyword>
<keyword evidence="7" id="KW-1133">Transmembrane helix</keyword>
<keyword evidence="2" id="KW-0349">Heme</keyword>
<reference evidence="12" key="1">
    <citation type="submission" date="2015-07" db="EMBL/GenBank/DDBJ databases">
        <title>Complete genome sequence and phylogenetic analysis of Limnochorda pilosa.</title>
        <authorList>
            <person name="Watanabe M."/>
            <person name="Kojima H."/>
            <person name="Fukui M."/>
        </authorList>
    </citation>
    <scope>NUCLEOTIDE SEQUENCE [LARGE SCALE GENOMIC DNA]</scope>
    <source>
        <strain evidence="12">HC45</strain>
    </source>
</reference>
<dbReference type="GO" id="GO:0017004">
    <property type="term" value="P:cytochrome complex assembly"/>
    <property type="evidence" value="ECO:0007669"/>
    <property type="project" value="UniProtKB-KW"/>
</dbReference>
<dbReference type="PANTHER" id="PTHR34128:SF2">
    <property type="entry name" value="CYTOCHROME C-TYPE BIOGENESIS PROTEIN CCME HOMOLOG, MITOCHONDRIAL"/>
    <property type="match status" value="1"/>
</dbReference>
<dbReference type="InterPro" id="IPR036127">
    <property type="entry name" value="CcmE-like_sf"/>
</dbReference>
<dbReference type="InterPro" id="IPR012340">
    <property type="entry name" value="NA-bd_OB-fold"/>
</dbReference>
<evidence type="ECO:0000256" key="6">
    <source>
        <dbReference type="ARBA" id="ARBA00022968"/>
    </source>
</evidence>
<dbReference type="PANTHER" id="PTHR34128">
    <property type="entry name" value="CYTOCHROME C-TYPE BIOGENESIS PROTEIN CCME HOMOLOG, MITOCHONDRIAL"/>
    <property type="match status" value="1"/>
</dbReference>
<dbReference type="Proteomes" id="UP000065807">
    <property type="component" value="Chromosome"/>
</dbReference>
<dbReference type="Pfam" id="PF03100">
    <property type="entry name" value="CcmE"/>
    <property type="match status" value="1"/>
</dbReference>
<name>A0A0K2SG43_LIMPI</name>